<organism evidence="2 3">
    <name type="scientific">Agrobacterium arsenijevicii</name>
    <dbReference type="NCBI Taxonomy" id="1585697"/>
    <lineage>
        <taxon>Bacteria</taxon>
        <taxon>Pseudomonadati</taxon>
        <taxon>Pseudomonadota</taxon>
        <taxon>Alphaproteobacteria</taxon>
        <taxon>Hyphomicrobiales</taxon>
        <taxon>Rhizobiaceae</taxon>
        <taxon>Rhizobium/Agrobacterium group</taxon>
        <taxon>Agrobacterium</taxon>
    </lineage>
</organism>
<reference evidence="2 3" key="1">
    <citation type="submission" date="2014-12" db="EMBL/GenBank/DDBJ databases">
        <authorList>
            <person name="Kuzmanovic N."/>
            <person name="Pulawska J."/>
            <person name="Obradovic A."/>
        </authorList>
    </citation>
    <scope>NUCLEOTIDE SEQUENCE [LARGE SCALE GENOMIC DNA]</scope>
    <source>
        <strain evidence="2 3">KFB 330</strain>
    </source>
</reference>
<sequence length="809" mass="90088">MRVIFFCENANQVYLSNAVLNSVSFPASADVEFICLDWDAETAKWVSQAVVSIGGLIRAKNLFDAAPEHLKKAVVGAKNKRAFLSDIVFDHFKDSIGRDNLLLVQFNDASQRGEAVARVCRNIGIRRLLIQDGFLNFVSKTNNLSKSDQNYNWGATHPEMISVWGQGMKDALIERHANGSSSIHITGSIKGSMNVPSDVFYQPKSRDKVRVLWADQAILDQNKARKDLWLAEYADIARALSDFDVDLRLHPSTKEKTKAELRCAVEDRLVLDVPARPVLTSEELLSFDVVVTYYSTVFLDCLANNIPCVLFKTKSLDIELPSIDHPLLYYCGEIDLLAATIERAAKTKVEGQASESIQYYLSGNGGAENAAEMISLVANRLEPAEDLVSSPEVSTEVYSNARRLHGRKILVLGGSFGNHIGVGKPIKTFVEYMRSLDLEIEYHLVTNGDSFNLLSKISLASLVIVNSFDVVRAISEVDMINIKKLCELRSTPIVFYCHETGFTYERLKGEYGGKVQSFVDKVLPGVHSLAVSDRQADWLASLGCRSIRTVYNAVGKGFEPLEERVIPEQPIVLMVGTQQKRKGVDIFSHVADAAQKEGLEWRFVWLGAYTKGAKGCYQSKNVEWCGQVSSTEVSDWLRKTSVFFLSSVDDPMPLGVGEALMSQVPCLVYSKTGFADFIEVHQAGEVFRAYEPRAVLKKLKLMMPRLSEYHVEARKVKDIVGVEAFSKRMIVALGEILIGNSPQYQANHQLASAVALHRVLSKPLSASPKPASNTKKKSKKMRFLDTLERNLPTFIVKPGEKILRFLKII</sequence>
<dbReference type="EMBL" id="JWIT01000012">
    <property type="protein sequence ID" value="KJF71933.1"/>
    <property type="molecule type" value="Genomic_DNA"/>
</dbReference>
<evidence type="ECO:0000259" key="1">
    <source>
        <dbReference type="Pfam" id="PF00534"/>
    </source>
</evidence>
<accession>A0ABR5D4H6</accession>
<dbReference type="Proteomes" id="UP000032564">
    <property type="component" value="Unassembled WGS sequence"/>
</dbReference>
<gene>
    <name evidence="2" type="ORF">RP75_17840</name>
</gene>
<evidence type="ECO:0000313" key="2">
    <source>
        <dbReference type="EMBL" id="KJF71933.1"/>
    </source>
</evidence>
<comment type="caution">
    <text evidence="2">The sequence shown here is derived from an EMBL/GenBank/DDBJ whole genome shotgun (WGS) entry which is preliminary data.</text>
</comment>
<dbReference type="Gene3D" id="3.40.50.12580">
    <property type="match status" value="1"/>
</dbReference>
<dbReference type="PANTHER" id="PTHR45947:SF3">
    <property type="entry name" value="SULFOQUINOVOSYL TRANSFERASE SQD2"/>
    <property type="match status" value="1"/>
</dbReference>
<dbReference type="PANTHER" id="PTHR45947">
    <property type="entry name" value="SULFOQUINOVOSYL TRANSFERASE SQD2"/>
    <property type="match status" value="1"/>
</dbReference>
<feature type="domain" description="Glycosyl transferase family 1" evidence="1">
    <location>
        <begin position="567"/>
        <end position="702"/>
    </location>
</feature>
<protein>
    <recommendedName>
        <fullName evidence="1">Glycosyl transferase family 1 domain-containing protein</fullName>
    </recommendedName>
</protein>
<proteinExistence type="predicted"/>
<dbReference type="Gene3D" id="3.40.50.2000">
    <property type="entry name" value="Glycogen Phosphorylase B"/>
    <property type="match status" value="1"/>
</dbReference>
<name>A0ABR5D4H6_9HYPH</name>
<evidence type="ECO:0000313" key="3">
    <source>
        <dbReference type="Proteomes" id="UP000032564"/>
    </source>
</evidence>
<dbReference type="Pfam" id="PF00534">
    <property type="entry name" value="Glycos_transf_1"/>
    <property type="match status" value="1"/>
</dbReference>
<dbReference type="SUPFAM" id="SSF53756">
    <property type="entry name" value="UDP-Glycosyltransferase/glycogen phosphorylase"/>
    <property type="match status" value="1"/>
</dbReference>
<dbReference type="InterPro" id="IPR050194">
    <property type="entry name" value="Glycosyltransferase_grp1"/>
</dbReference>
<dbReference type="CDD" id="cd03801">
    <property type="entry name" value="GT4_PimA-like"/>
    <property type="match status" value="1"/>
</dbReference>
<dbReference type="InterPro" id="IPR043148">
    <property type="entry name" value="TagF_C"/>
</dbReference>
<keyword evidence="3" id="KW-1185">Reference proteome</keyword>
<dbReference type="InterPro" id="IPR001296">
    <property type="entry name" value="Glyco_trans_1"/>
</dbReference>